<feature type="region of interest" description="Disordered" evidence="1">
    <location>
        <begin position="1"/>
        <end position="37"/>
    </location>
</feature>
<sequence length="66" mass="7658">MYLEAELDAQAPKPAPRRPKEKQLRRKHSLRRLGAQQQCQHLKTPFWRLGAQTATSLMPRRPAALQ</sequence>
<comment type="caution">
    <text evidence="2">The sequence shown here is derived from an EMBL/GenBank/DDBJ whole genome shotgun (WGS) entry which is preliminary data.</text>
</comment>
<name>A0ABU6S1Y4_9FABA</name>
<evidence type="ECO:0000313" key="3">
    <source>
        <dbReference type="Proteomes" id="UP001341840"/>
    </source>
</evidence>
<gene>
    <name evidence="2" type="ORF">PIB30_115293</name>
</gene>
<reference evidence="2 3" key="1">
    <citation type="journal article" date="2023" name="Plants (Basel)">
        <title>Bridging the Gap: Combining Genomics and Transcriptomics Approaches to Understand Stylosanthes scabra, an Orphan Legume from the Brazilian Caatinga.</title>
        <authorList>
            <person name="Ferreira-Neto J.R.C."/>
            <person name="da Silva M.D."/>
            <person name="Binneck E."/>
            <person name="de Melo N.F."/>
            <person name="da Silva R.H."/>
            <person name="de Melo A.L.T.M."/>
            <person name="Pandolfi V."/>
            <person name="Bustamante F.O."/>
            <person name="Brasileiro-Vidal A.C."/>
            <person name="Benko-Iseppon A.M."/>
        </authorList>
    </citation>
    <scope>NUCLEOTIDE SEQUENCE [LARGE SCALE GENOMIC DNA]</scope>
    <source>
        <tissue evidence="2">Leaves</tissue>
    </source>
</reference>
<dbReference type="Proteomes" id="UP001341840">
    <property type="component" value="Unassembled WGS sequence"/>
</dbReference>
<feature type="non-terminal residue" evidence="2">
    <location>
        <position position="66"/>
    </location>
</feature>
<feature type="compositionally biased region" description="Basic residues" evidence="1">
    <location>
        <begin position="15"/>
        <end position="31"/>
    </location>
</feature>
<proteinExistence type="predicted"/>
<organism evidence="2 3">
    <name type="scientific">Stylosanthes scabra</name>
    <dbReference type="NCBI Taxonomy" id="79078"/>
    <lineage>
        <taxon>Eukaryota</taxon>
        <taxon>Viridiplantae</taxon>
        <taxon>Streptophyta</taxon>
        <taxon>Embryophyta</taxon>
        <taxon>Tracheophyta</taxon>
        <taxon>Spermatophyta</taxon>
        <taxon>Magnoliopsida</taxon>
        <taxon>eudicotyledons</taxon>
        <taxon>Gunneridae</taxon>
        <taxon>Pentapetalae</taxon>
        <taxon>rosids</taxon>
        <taxon>fabids</taxon>
        <taxon>Fabales</taxon>
        <taxon>Fabaceae</taxon>
        <taxon>Papilionoideae</taxon>
        <taxon>50 kb inversion clade</taxon>
        <taxon>dalbergioids sensu lato</taxon>
        <taxon>Dalbergieae</taxon>
        <taxon>Pterocarpus clade</taxon>
        <taxon>Stylosanthes</taxon>
    </lineage>
</organism>
<keyword evidence="3" id="KW-1185">Reference proteome</keyword>
<protein>
    <submittedName>
        <fullName evidence="2">Uncharacterized protein</fullName>
    </submittedName>
</protein>
<dbReference type="EMBL" id="JASCZI010042412">
    <property type="protein sequence ID" value="MED6130159.1"/>
    <property type="molecule type" value="Genomic_DNA"/>
</dbReference>
<accession>A0ABU6S1Y4</accession>
<evidence type="ECO:0000313" key="2">
    <source>
        <dbReference type="EMBL" id="MED6130159.1"/>
    </source>
</evidence>
<evidence type="ECO:0000256" key="1">
    <source>
        <dbReference type="SAM" id="MobiDB-lite"/>
    </source>
</evidence>